<sequence>MEVKIFYKNQVEVAKAMNDLIDKYWKDEIKENILLEGIVKIISNNENKIIRNGTYTTIIQQRCGKRRLEIIDRIFKKQDI</sequence>
<dbReference type="InterPro" id="IPR030902">
    <property type="entry name" value="CLB_0814_fam"/>
</dbReference>
<dbReference type="EMBL" id="SVCM01000042">
    <property type="protein sequence ID" value="MBE6059263.1"/>
    <property type="molecule type" value="Genomic_DNA"/>
</dbReference>
<accession>A0A927ZSU7</accession>
<dbReference type="AlphaFoldDB" id="A0A927ZSU7"/>
<gene>
    <name evidence="1" type="ORF">E7215_03690</name>
</gene>
<reference evidence="1" key="1">
    <citation type="submission" date="2019-04" db="EMBL/GenBank/DDBJ databases">
        <title>Evolution of Biomass-Degrading Anaerobic Consortia Revealed by Metagenomics.</title>
        <authorList>
            <person name="Peng X."/>
        </authorList>
    </citation>
    <scope>NUCLEOTIDE SEQUENCE</scope>
    <source>
        <strain evidence="1">SIG254</strain>
    </source>
</reference>
<evidence type="ECO:0000313" key="1">
    <source>
        <dbReference type="EMBL" id="MBE6059263.1"/>
    </source>
</evidence>
<name>A0A927ZSU7_9CLOT</name>
<comment type="caution">
    <text evidence="1">The sequence shown here is derived from an EMBL/GenBank/DDBJ whole genome shotgun (WGS) entry which is preliminary data.</text>
</comment>
<evidence type="ECO:0000313" key="2">
    <source>
        <dbReference type="Proteomes" id="UP000768462"/>
    </source>
</evidence>
<organism evidence="1 2">
    <name type="scientific">Clostridium sulfidigenes</name>
    <dbReference type="NCBI Taxonomy" id="318464"/>
    <lineage>
        <taxon>Bacteria</taxon>
        <taxon>Bacillati</taxon>
        <taxon>Bacillota</taxon>
        <taxon>Clostridia</taxon>
        <taxon>Eubacteriales</taxon>
        <taxon>Clostridiaceae</taxon>
        <taxon>Clostridium</taxon>
    </lineage>
</organism>
<dbReference type="Proteomes" id="UP000768462">
    <property type="component" value="Unassembled WGS sequence"/>
</dbReference>
<proteinExistence type="predicted"/>
<protein>
    <submittedName>
        <fullName evidence="1">TIGR04540 family protein</fullName>
    </submittedName>
</protein>
<dbReference type="NCBIfam" id="TIGR04540">
    <property type="entry name" value="CLB_0814_fam"/>
    <property type="match status" value="1"/>
</dbReference>